<proteinExistence type="predicted"/>
<gene>
    <name evidence="1" type="ORF">DILT_LOCUS17804</name>
</gene>
<dbReference type="EMBL" id="UYRU01094901">
    <property type="protein sequence ID" value="VDN39240.1"/>
    <property type="molecule type" value="Genomic_DNA"/>
</dbReference>
<dbReference type="Proteomes" id="UP000281553">
    <property type="component" value="Unassembled WGS sequence"/>
</dbReference>
<organism evidence="1 2">
    <name type="scientific">Dibothriocephalus latus</name>
    <name type="common">Fish tapeworm</name>
    <name type="synonym">Diphyllobothrium latum</name>
    <dbReference type="NCBI Taxonomy" id="60516"/>
    <lineage>
        <taxon>Eukaryota</taxon>
        <taxon>Metazoa</taxon>
        <taxon>Spiralia</taxon>
        <taxon>Lophotrochozoa</taxon>
        <taxon>Platyhelminthes</taxon>
        <taxon>Cestoda</taxon>
        <taxon>Eucestoda</taxon>
        <taxon>Diphyllobothriidea</taxon>
        <taxon>Diphyllobothriidae</taxon>
        <taxon>Dibothriocephalus</taxon>
    </lineage>
</organism>
<dbReference type="PANTHER" id="PTHR15245">
    <property type="entry name" value="SYMPLEKIN-RELATED"/>
    <property type="match status" value="1"/>
</dbReference>
<dbReference type="OrthoDB" id="331600at2759"/>
<dbReference type="PANTHER" id="PTHR15245:SF20">
    <property type="entry name" value="SYMPLEKIN"/>
    <property type="match status" value="1"/>
</dbReference>
<evidence type="ECO:0000313" key="1">
    <source>
        <dbReference type="EMBL" id="VDN39240.1"/>
    </source>
</evidence>
<dbReference type="AlphaFoldDB" id="A0A3P7NG91"/>
<reference evidence="1 2" key="1">
    <citation type="submission" date="2018-11" db="EMBL/GenBank/DDBJ databases">
        <authorList>
            <consortium name="Pathogen Informatics"/>
        </authorList>
    </citation>
    <scope>NUCLEOTIDE SEQUENCE [LARGE SCALE GENOMIC DNA]</scope>
</reference>
<protein>
    <submittedName>
        <fullName evidence="1">Uncharacterized protein</fullName>
    </submittedName>
</protein>
<feature type="non-terminal residue" evidence="1">
    <location>
        <position position="95"/>
    </location>
</feature>
<evidence type="ECO:0000313" key="2">
    <source>
        <dbReference type="Proteomes" id="UP000281553"/>
    </source>
</evidence>
<dbReference type="GO" id="GO:0005847">
    <property type="term" value="C:mRNA cleavage and polyadenylation specificity factor complex"/>
    <property type="evidence" value="ECO:0007669"/>
    <property type="project" value="TreeGrafter"/>
</dbReference>
<name>A0A3P7NG91_DIBLA</name>
<keyword evidence="2" id="KW-1185">Reference proteome</keyword>
<accession>A0A3P7NG91</accession>
<dbReference type="InterPro" id="IPR021850">
    <property type="entry name" value="Symplekin/Pta1"/>
</dbReference>
<sequence>MIFGYLLGQPRRDNFPSFPVHLFLAEVYVEASVTAKRTLLRMMDASVFEIGLHSPDLLTLVDECPMGAESLVTRMLSILTDPRTVFSRLQQQQQQ</sequence>